<dbReference type="InterPro" id="IPR000601">
    <property type="entry name" value="PKD_dom"/>
</dbReference>
<dbReference type="InterPro" id="IPR035986">
    <property type="entry name" value="PKD_dom_sf"/>
</dbReference>
<dbReference type="AlphaFoldDB" id="A0A919ELQ4"/>
<gene>
    <name evidence="2" type="ORF">GCM10017161_25350</name>
</gene>
<dbReference type="RefSeq" id="WP_189771143.1">
    <property type="nucleotide sequence ID" value="NZ_BNCK01000005.1"/>
</dbReference>
<dbReference type="InterPro" id="IPR013783">
    <property type="entry name" value="Ig-like_fold"/>
</dbReference>
<dbReference type="SUPFAM" id="SSF49299">
    <property type="entry name" value="PKD domain"/>
    <property type="match status" value="3"/>
</dbReference>
<proteinExistence type="predicted"/>
<comment type="caution">
    <text evidence="2">The sequence shown here is derived from an EMBL/GenBank/DDBJ whole genome shotgun (WGS) entry which is preliminary data.</text>
</comment>
<reference evidence="2" key="1">
    <citation type="journal article" date="2014" name="Int. J. Syst. Evol. Microbiol.">
        <title>Complete genome sequence of Corynebacterium casei LMG S-19264T (=DSM 44701T), isolated from a smear-ripened cheese.</title>
        <authorList>
            <consortium name="US DOE Joint Genome Institute (JGI-PGF)"/>
            <person name="Walter F."/>
            <person name="Albersmeier A."/>
            <person name="Kalinowski J."/>
            <person name="Ruckert C."/>
        </authorList>
    </citation>
    <scope>NUCLEOTIDE SEQUENCE</scope>
    <source>
        <strain evidence="2">KCTC 42731</strain>
    </source>
</reference>
<feature type="domain" description="PKD/Chitinase" evidence="1">
    <location>
        <begin position="38"/>
        <end position="128"/>
    </location>
</feature>
<protein>
    <recommendedName>
        <fullName evidence="1">PKD/Chitinase domain-containing protein</fullName>
    </recommendedName>
</protein>
<dbReference type="GO" id="GO:0016020">
    <property type="term" value="C:membrane"/>
    <property type="evidence" value="ECO:0007669"/>
    <property type="project" value="TreeGrafter"/>
</dbReference>
<keyword evidence="3" id="KW-1185">Reference proteome</keyword>
<accession>A0A919ELQ4</accession>
<dbReference type="InterPro" id="IPR022409">
    <property type="entry name" value="PKD/Chitinase_dom"/>
</dbReference>
<evidence type="ECO:0000259" key="1">
    <source>
        <dbReference type="SMART" id="SM00089"/>
    </source>
</evidence>
<dbReference type="PANTHER" id="PTHR46182:SF2">
    <property type="entry name" value="FI19480P1"/>
    <property type="match status" value="1"/>
</dbReference>
<organism evidence="2 3">
    <name type="scientific">Thalassotalea marina</name>
    <dbReference type="NCBI Taxonomy" id="1673741"/>
    <lineage>
        <taxon>Bacteria</taxon>
        <taxon>Pseudomonadati</taxon>
        <taxon>Pseudomonadota</taxon>
        <taxon>Gammaproteobacteria</taxon>
        <taxon>Alteromonadales</taxon>
        <taxon>Colwelliaceae</taxon>
        <taxon>Thalassotalea</taxon>
    </lineage>
</organism>
<dbReference type="CDD" id="cd00146">
    <property type="entry name" value="PKD"/>
    <property type="match status" value="2"/>
</dbReference>
<dbReference type="EMBL" id="BNCK01000005">
    <property type="protein sequence ID" value="GHF95961.1"/>
    <property type="molecule type" value="Genomic_DNA"/>
</dbReference>
<reference evidence="2" key="2">
    <citation type="submission" date="2020-09" db="EMBL/GenBank/DDBJ databases">
        <authorList>
            <person name="Sun Q."/>
            <person name="Kim S."/>
        </authorList>
    </citation>
    <scope>NUCLEOTIDE SEQUENCE</scope>
    <source>
        <strain evidence="2">KCTC 42731</strain>
    </source>
</reference>
<feature type="domain" description="PKD/Chitinase" evidence="1">
    <location>
        <begin position="232"/>
        <end position="322"/>
    </location>
</feature>
<feature type="domain" description="PKD/Chitinase" evidence="1">
    <location>
        <begin position="425"/>
        <end position="512"/>
    </location>
</feature>
<dbReference type="Pfam" id="PF18911">
    <property type="entry name" value="PKD_4"/>
    <property type="match status" value="2"/>
</dbReference>
<evidence type="ECO:0000313" key="3">
    <source>
        <dbReference type="Proteomes" id="UP000623842"/>
    </source>
</evidence>
<dbReference type="InterPro" id="IPR029865">
    <property type="entry name" value="KIAA0319-like"/>
</dbReference>
<dbReference type="PANTHER" id="PTHR46182">
    <property type="entry name" value="FI19480P1"/>
    <property type="match status" value="1"/>
</dbReference>
<dbReference type="SMART" id="SM00089">
    <property type="entry name" value="PKD"/>
    <property type="match status" value="3"/>
</dbReference>
<dbReference type="GO" id="GO:0031410">
    <property type="term" value="C:cytoplasmic vesicle"/>
    <property type="evidence" value="ECO:0007669"/>
    <property type="project" value="TreeGrafter"/>
</dbReference>
<evidence type="ECO:0000313" key="2">
    <source>
        <dbReference type="EMBL" id="GHF95961.1"/>
    </source>
</evidence>
<sequence>MISSTQKLSYLTLCLFAVGCGGGSSKDKDPQPYNSAPVAHITMEKTQFAENEAITFSAEKSQDPNGDKITYQWQLIGQGGETLALEDVESETIQYTPQHFGTYSIELTVKDDKSAADKITQNFIVIPSEDDYPVASIDAKSKAKVGAVHWFTAEDSRAAGDDRVIFDWRLKSKPEGSNAEMQNGNQVKSYFVADKPGNYQVILVVANIANELSSTSTFDVEVTELTTNSEPVANITSEQREFSLNEVIQLNALNSFDADEDLLSYQWQIEEKPENSSAELSVSEDTYAQFKADVIGEYRVKLQVADKETDDETTLSIKVTGDNVAPVANAGPDVISALDVPIILDGRASQDPEGQPLQYEWSLLNRPANSEYEGLQHITLRDEAYFEFLPDALGLYTLHLRVFDGQVYSKVDTLTVEVTENQKPVALLPDNIVVTDAGVVTIYGTDSYDPEQQNLTYNWQFNDVPAGYNGQISHANGKATFFPTELGTYTVQLIVNDGQQDSAPVTMVIERQETPTYMREVSGRLVDSGGNPIVNARVGGILQQRTSTDSDGNFSLTFYSHYLGANLSYISFNIDNKIIGMKRLAEENSETPINAGDVLLPVLQRKDITLTACEGYTGPTETTVLFAQRQDGYNGAKFLKPAHANLTIGAEPVEIQLPAYAVLSLRAFQSAATVTETQSGKDFITHTFQADDSKQDSLSLTICN</sequence>
<dbReference type="Proteomes" id="UP000623842">
    <property type="component" value="Unassembled WGS sequence"/>
</dbReference>
<dbReference type="PROSITE" id="PS51257">
    <property type="entry name" value="PROKAR_LIPOPROTEIN"/>
    <property type="match status" value="1"/>
</dbReference>
<name>A0A919ELQ4_9GAMM</name>
<dbReference type="Gene3D" id="2.60.40.10">
    <property type="entry name" value="Immunoglobulins"/>
    <property type="match status" value="5"/>
</dbReference>